<dbReference type="AlphaFoldDB" id="A0A9W4X6P6"/>
<keyword evidence="5" id="KW-1185">Reference proteome</keyword>
<accession>A0A9W4X6P6</accession>
<gene>
    <name evidence="2" type="ORF">R53529_LOCUS1127</name>
    <name evidence="3" type="ORF">R53530_LOCUS1307</name>
</gene>
<dbReference type="RefSeq" id="WP_271789566.1">
    <property type="nucleotide sequence ID" value="NZ_CAMXCM010000002.1"/>
</dbReference>
<dbReference type="Proteomes" id="UP001154255">
    <property type="component" value="Unassembled WGS sequence"/>
</dbReference>
<dbReference type="EMBL" id="CAMXCS010000002">
    <property type="protein sequence ID" value="CAI3941257.1"/>
    <property type="molecule type" value="Genomic_DNA"/>
</dbReference>
<protein>
    <submittedName>
        <fullName evidence="2 3">DUF1311 family (YecT)</fullName>
    </submittedName>
</protein>
<dbReference type="Proteomes" id="UP001154259">
    <property type="component" value="Unassembled WGS sequence"/>
</dbReference>
<sequence length="160" mass="18018">MTKIKIMIAFIAVGSLAYSLNAVAIPLQTDEIKTIEQMNARLDFLFGSHDDYYAFIDQLKEDVTHQNKAAVAAVVKYPLKVDIANKRVLIKNQQQFIQNYQAIITPKVKESVAKQEFIGMFANGQGMMFGSGQLWISGYCMDKTCKDPAQTRIYIKAINN</sequence>
<evidence type="ECO:0000256" key="1">
    <source>
        <dbReference type="SAM" id="SignalP"/>
    </source>
</evidence>
<feature type="chain" id="PRO_5040758739" evidence="1">
    <location>
        <begin position="25"/>
        <end position="160"/>
    </location>
</feature>
<keyword evidence="1" id="KW-0732">Signal</keyword>
<evidence type="ECO:0000313" key="2">
    <source>
        <dbReference type="EMBL" id="CAI3941257.1"/>
    </source>
</evidence>
<evidence type="ECO:0000313" key="5">
    <source>
        <dbReference type="Proteomes" id="UP001154259"/>
    </source>
</evidence>
<comment type="caution">
    <text evidence="3">The sequence shown here is derived from an EMBL/GenBank/DDBJ whole genome shotgun (WGS) entry which is preliminary data.</text>
</comment>
<feature type="signal peptide" evidence="1">
    <location>
        <begin position="1"/>
        <end position="24"/>
    </location>
</feature>
<dbReference type="EMBL" id="CAMXCM010000002">
    <property type="protein sequence ID" value="CAI3942263.1"/>
    <property type="molecule type" value="Genomic_DNA"/>
</dbReference>
<evidence type="ECO:0000313" key="3">
    <source>
        <dbReference type="EMBL" id="CAI3942263.1"/>
    </source>
</evidence>
<reference evidence="3" key="1">
    <citation type="submission" date="2022-10" db="EMBL/GenBank/DDBJ databases">
        <authorList>
            <person name="Botero Cardona J."/>
        </authorList>
    </citation>
    <scope>NUCLEOTIDE SEQUENCE</scope>
    <source>
        <strain evidence="3">LMG 31819</strain>
        <strain evidence="2">R-53529</strain>
    </source>
</reference>
<organism evidence="3 4">
    <name type="scientific">Commensalibacter communis</name>
    <dbReference type="NCBI Taxonomy" id="2972786"/>
    <lineage>
        <taxon>Bacteria</taxon>
        <taxon>Pseudomonadati</taxon>
        <taxon>Pseudomonadota</taxon>
        <taxon>Alphaproteobacteria</taxon>
        <taxon>Acetobacterales</taxon>
        <taxon>Acetobacteraceae</taxon>
    </lineage>
</organism>
<proteinExistence type="predicted"/>
<name>A0A9W4X6P6_9PROT</name>
<evidence type="ECO:0000313" key="4">
    <source>
        <dbReference type="Proteomes" id="UP001154255"/>
    </source>
</evidence>